<keyword evidence="1" id="KW-0378">Hydrolase</keyword>
<accession>A0A1D6M0F1</accession>
<organism evidence="1">
    <name type="scientific">Zea mays</name>
    <name type="common">Maize</name>
    <dbReference type="NCBI Taxonomy" id="4577"/>
    <lineage>
        <taxon>Eukaryota</taxon>
        <taxon>Viridiplantae</taxon>
        <taxon>Streptophyta</taxon>
        <taxon>Embryophyta</taxon>
        <taxon>Tracheophyta</taxon>
        <taxon>Spermatophyta</taxon>
        <taxon>Magnoliopsida</taxon>
        <taxon>Liliopsida</taxon>
        <taxon>Poales</taxon>
        <taxon>Poaceae</taxon>
        <taxon>PACMAD clade</taxon>
        <taxon>Panicoideae</taxon>
        <taxon>Andropogonodae</taxon>
        <taxon>Andropogoneae</taxon>
        <taxon>Tripsacinae</taxon>
        <taxon>Zea</taxon>
    </lineage>
</organism>
<evidence type="ECO:0000313" key="1">
    <source>
        <dbReference type="EMBL" id="AQK84780.1"/>
    </source>
</evidence>
<proteinExistence type="predicted"/>
<dbReference type="EMBL" id="CM000782">
    <property type="protein sequence ID" value="AQK84780.1"/>
    <property type="molecule type" value="Genomic_DNA"/>
</dbReference>
<gene>
    <name evidence="1" type="ORF">ZEAMMB73_Zm00001d037777</name>
</gene>
<name>A0A1D6M0F1_MAIZE</name>
<dbReference type="GO" id="GO:0016787">
    <property type="term" value="F:hydrolase activity"/>
    <property type="evidence" value="ECO:0007669"/>
    <property type="project" value="UniProtKB-KW"/>
</dbReference>
<protein>
    <submittedName>
        <fullName evidence="1">Alpha/beta-Hydrolases superfamily protein</fullName>
    </submittedName>
</protein>
<sequence>MFLVALPP</sequence>
<reference evidence="1" key="1">
    <citation type="submission" date="2015-12" db="EMBL/GenBank/DDBJ databases">
        <title>Update maize B73 reference genome by single molecule sequencing technologies.</title>
        <authorList>
            <consortium name="Maize Genome Sequencing Project"/>
            <person name="Ware D."/>
        </authorList>
    </citation>
    <scope>NUCLEOTIDE SEQUENCE</scope>
    <source>
        <tissue evidence="1">Seedling</tissue>
    </source>
</reference>